<evidence type="ECO:0000256" key="4">
    <source>
        <dbReference type="ARBA" id="ARBA00022479"/>
    </source>
</evidence>
<dbReference type="PROSITE" id="PS00135">
    <property type="entry name" value="TRYPSIN_SER"/>
    <property type="match status" value="1"/>
</dbReference>
<dbReference type="InterPro" id="IPR043504">
    <property type="entry name" value="Peptidase_S1_PA_chymotrypsin"/>
</dbReference>
<sequence>MSSETMGGIRATVVFTLLISSVLQITLCGNVFLDRKSASQVFVRAKRANSLMEEFKKGDLERECLEEICDHEEAREVFENHDKTAAFWTKYGDCQGTELPRTVDGIRTLRTCLENYSEGNCSAGTGKNYRGDISVTLSGRTCQYWTSNFPHRITEFNVSLDKTLTENHCRNPDGSFSGPWCFTRDPLVRKEECYVPKCGKHFVPAPAPPAIDLKTKYTKKDCLAGSGEDYTGNLSVTIKGFTCLPWSSPKAVALSAGKDFIREIKLVENHCRNPDLDLEGPWCFVDKPNITMDYCKLELCDDPIDNYEEELGGRERTVISGPKKTFINPRSFGAGELVCGERPWFEKIKTADQNEQELLESYQGSRIVKGMDAEIGSAPWQVMLYKKTPQELLCGASLISDEWILTAAHCILYPPWDKNFTINDIVVRLGKHSRTKFERGTERIVAIDQIIVHPKYNWRENLDRDIALLHMRKSIDFSEVIHPICLPTKKIAKRLMFAGYKGRVTGWGNLRESWSSATQKLPGVLQQVHLPIVDQETCRSSTSIRITDNMFCAGYKPEDSTSGDACEGDSGGPFVMKSPDDGRWYQIGIVSWGEGCDRDGKYGFYTHLFRMRRWMKKVIEKADGDDD</sequence>
<dbReference type="Pfam" id="PF00051">
    <property type="entry name" value="Kringle"/>
    <property type="match status" value="2"/>
</dbReference>
<evidence type="ECO:0000313" key="25">
    <source>
        <dbReference type="Proteomes" id="UP001046870"/>
    </source>
</evidence>
<dbReference type="SMART" id="SM00069">
    <property type="entry name" value="GLA"/>
    <property type="match status" value="1"/>
</dbReference>
<evidence type="ECO:0000256" key="10">
    <source>
        <dbReference type="ARBA" id="ARBA00022737"/>
    </source>
</evidence>
<evidence type="ECO:0000259" key="22">
    <source>
        <dbReference type="PROSITE" id="PS50240"/>
    </source>
</evidence>
<dbReference type="GO" id="GO:0006953">
    <property type="term" value="P:acute-phase response"/>
    <property type="evidence" value="ECO:0007669"/>
    <property type="project" value="UniProtKB-KW"/>
</dbReference>
<dbReference type="InterPro" id="IPR001314">
    <property type="entry name" value="Peptidase_S1A"/>
</dbReference>
<reference evidence="24" key="1">
    <citation type="submission" date="2021-01" db="EMBL/GenBank/DDBJ databases">
        <authorList>
            <person name="Zahm M."/>
            <person name="Roques C."/>
            <person name="Cabau C."/>
            <person name="Klopp C."/>
            <person name="Donnadieu C."/>
            <person name="Jouanno E."/>
            <person name="Lampietro C."/>
            <person name="Louis A."/>
            <person name="Herpin A."/>
            <person name="Echchiki A."/>
            <person name="Berthelot C."/>
            <person name="Parey E."/>
            <person name="Roest-Crollius H."/>
            <person name="Braasch I."/>
            <person name="Postlethwait J."/>
            <person name="Bobe J."/>
            <person name="Montfort J."/>
            <person name="Bouchez O."/>
            <person name="Begum T."/>
            <person name="Mejri S."/>
            <person name="Adams A."/>
            <person name="Chen W.-J."/>
            <person name="Guiguen Y."/>
        </authorList>
    </citation>
    <scope>NUCLEOTIDE SEQUENCE</scope>
    <source>
        <strain evidence="24">YG-15Mar2019-1</strain>
        <tissue evidence="24">Brain</tissue>
    </source>
</reference>
<dbReference type="Proteomes" id="UP001046870">
    <property type="component" value="Chromosome 7"/>
</dbReference>
<dbReference type="Gene3D" id="2.40.20.10">
    <property type="entry name" value="Plasminogen Kringle 4"/>
    <property type="match status" value="2"/>
</dbReference>
<dbReference type="PRINTS" id="PR00001">
    <property type="entry name" value="GLABLOOD"/>
</dbReference>
<keyword evidence="5" id="KW-0011">Acute phase</keyword>
<evidence type="ECO:0000256" key="3">
    <source>
        <dbReference type="ARBA" id="ARBA00014840"/>
    </source>
</evidence>
<name>A0A9D3TA98_MEGAT</name>
<dbReference type="SUPFAM" id="SSF50494">
    <property type="entry name" value="Trypsin-like serine proteases"/>
    <property type="match status" value="1"/>
</dbReference>
<evidence type="ECO:0000256" key="1">
    <source>
        <dbReference type="ARBA" id="ARBA00001621"/>
    </source>
</evidence>
<keyword evidence="15 19" id="KW-1015">Disulfide bond</keyword>
<dbReference type="FunFam" id="4.10.740.10:FF:000001">
    <property type="entry name" value="vitamin K-dependent protein S"/>
    <property type="match status" value="1"/>
</dbReference>
<dbReference type="GO" id="GO:0030194">
    <property type="term" value="P:positive regulation of blood coagulation"/>
    <property type="evidence" value="ECO:0007669"/>
    <property type="project" value="TreeGrafter"/>
</dbReference>
<dbReference type="Gene3D" id="2.40.10.10">
    <property type="entry name" value="Trypsin-like serine proteases"/>
    <property type="match status" value="2"/>
</dbReference>
<dbReference type="InterPro" id="IPR017857">
    <property type="entry name" value="Coagulation_fac-like_Gla_dom"/>
</dbReference>
<keyword evidence="8" id="KW-0165">Cleavage on pair of basic residues</keyword>
<evidence type="ECO:0000259" key="23">
    <source>
        <dbReference type="PROSITE" id="PS50998"/>
    </source>
</evidence>
<evidence type="ECO:0000256" key="9">
    <source>
        <dbReference type="ARBA" id="ARBA00022729"/>
    </source>
</evidence>
<dbReference type="InterPro" id="IPR000001">
    <property type="entry name" value="Kringle"/>
</dbReference>
<dbReference type="PRINTS" id="PR01505">
    <property type="entry name" value="PROTHROMBIN"/>
</dbReference>
<evidence type="ECO:0000256" key="19">
    <source>
        <dbReference type="PROSITE-ProRule" id="PRU00121"/>
    </source>
</evidence>
<evidence type="ECO:0000313" key="24">
    <source>
        <dbReference type="EMBL" id="KAG7473631.1"/>
    </source>
</evidence>
<dbReference type="InterPro" id="IPR001254">
    <property type="entry name" value="Trypsin_dom"/>
</dbReference>
<dbReference type="PROSITE" id="PS00011">
    <property type="entry name" value="GLA_1"/>
    <property type="match status" value="1"/>
</dbReference>
<keyword evidence="6 19" id="KW-0420">Kringle</keyword>
<evidence type="ECO:0000256" key="7">
    <source>
        <dbReference type="ARBA" id="ARBA00022670"/>
    </source>
</evidence>
<comment type="caution">
    <text evidence="24">The sequence shown here is derived from an EMBL/GenBank/DDBJ whole genome shotgun (WGS) entry which is preliminary data.</text>
</comment>
<keyword evidence="11 20" id="KW-0378">Hydrolase</keyword>
<dbReference type="InterPro" id="IPR037111">
    <property type="entry name" value="Thrombin_light_chain_sf"/>
</dbReference>
<dbReference type="InterPro" id="IPR035972">
    <property type="entry name" value="GLA-like_dom_SF"/>
</dbReference>
<keyword evidence="7 20" id="KW-0645">Protease</keyword>
<dbReference type="GO" id="GO:0004252">
    <property type="term" value="F:serine-type endopeptidase activity"/>
    <property type="evidence" value="ECO:0007669"/>
    <property type="project" value="UniProtKB-EC"/>
</dbReference>
<keyword evidence="10" id="KW-0677">Repeat</keyword>
<feature type="domain" description="Kringle" evidence="21">
    <location>
        <begin position="120"/>
        <end position="198"/>
    </location>
</feature>
<dbReference type="PROSITE" id="PS50240">
    <property type="entry name" value="TRYPSIN_DOM"/>
    <property type="match status" value="1"/>
</dbReference>
<comment type="caution">
    <text evidence="19">Lacks conserved residue(s) required for the propagation of feature annotation.</text>
</comment>
<dbReference type="InterPro" id="IPR009003">
    <property type="entry name" value="Peptidase_S1_PA"/>
</dbReference>
<dbReference type="PANTHER" id="PTHR24254:SF10">
    <property type="entry name" value="PROTHROMBIN"/>
    <property type="match status" value="1"/>
</dbReference>
<dbReference type="EC" id="3.4.21.5" evidence="2"/>
<evidence type="ECO:0000256" key="18">
    <source>
        <dbReference type="ARBA" id="ARBA00049579"/>
    </source>
</evidence>
<dbReference type="InterPro" id="IPR000294">
    <property type="entry name" value="GLA_domain"/>
</dbReference>
<comment type="catalytic activity">
    <reaction evidence="1">
        <text>Selective cleavage of Arg-|-Gly bonds in fibrinogen to form fibrin and release fibrinopeptides A and B.</text>
        <dbReference type="EC" id="3.4.21.5"/>
    </reaction>
</comment>
<evidence type="ECO:0000256" key="5">
    <source>
        <dbReference type="ARBA" id="ARBA00022486"/>
    </source>
</evidence>
<dbReference type="OrthoDB" id="6380398at2759"/>
<feature type="disulfide bond" evidence="19">
    <location>
        <begin position="121"/>
        <end position="198"/>
    </location>
</feature>
<evidence type="ECO:0000256" key="14">
    <source>
        <dbReference type="ARBA" id="ARBA00023145"/>
    </source>
</evidence>
<dbReference type="PRINTS" id="PR00018">
    <property type="entry name" value="KRINGLE"/>
</dbReference>
<evidence type="ECO:0000256" key="17">
    <source>
        <dbReference type="ARBA" id="ARBA00032835"/>
    </source>
</evidence>
<keyword evidence="12 20" id="KW-0720">Serine protease</keyword>
<evidence type="ECO:0000256" key="8">
    <source>
        <dbReference type="ARBA" id="ARBA00022685"/>
    </source>
</evidence>
<evidence type="ECO:0000256" key="20">
    <source>
        <dbReference type="RuleBase" id="RU363034"/>
    </source>
</evidence>
<accession>A0A9D3TA98</accession>
<dbReference type="Gene3D" id="4.10.740.10">
    <property type="entry name" value="Coagulation Factor IX"/>
    <property type="match status" value="1"/>
</dbReference>
<dbReference type="PANTHER" id="PTHR24254">
    <property type="entry name" value="PROTHROMBIN"/>
    <property type="match status" value="1"/>
</dbReference>
<dbReference type="Pfam" id="PF00594">
    <property type="entry name" value="Gla"/>
    <property type="match status" value="1"/>
</dbReference>
<feature type="disulfide bond" evidence="19">
    <location>
        <begin position="142"/>
        <end position="181"/>
    </location>
</feature>
<dbReference type="InterPro" id="IPR003966">
    <property type="entry name" value="Prothrombin/thrombin"/>
</dbReference>
<dbReference type="InterPro" id="IPR018992">
    <property type="entry name" value="Thrombin_light_chain"/>
</dbReference>
<keyword evidence="16" id="KW-0325">Glycoprotein</keyword>
<dbReference type="SMART" id="SM00020">
    <property type="entry name" value="Tryp_SPc"/>
    <property type="match status" value="1"/>
</dbReference>
<dbReference type="AlphaFoldDB" id="A0A9D3TA98"/>
<evidence type="ECO:0000259" key="21">
    <source>
        <dbReference type="PROSITE" id="PS50070"/>
    </source>
</evidence>
<dbReference type="InterPro" id="IPR013806">
    <property type="entry name" value="Kringle-like"/>
</dbReference>
<keyword evidence="4" id="KW-0301">Gamma-carboxyglutamic acid</keyword>
<dbReference type="InterPro" id="IPR018114">
    <property type="entry name" value="TRYPSIN_HIS"/>
</dbReference>
<dbReference type="SMART" id="SM00130">
    <property type="entry name" value="KR"/>
    <property type="match status" value="2"/>
</dbReference>
<comment type="function">
    <text evidence="18">Thrombin, which cleaves bonds after Arg and Lys, converts fibrinogen to fibrin and activates factors V, VII, VIII, XIII, and, in complex with thrombomodulin, protein C. Functions in blood homeostasis, inflammation and wound healing. Activates coagulation factor XI (F11); activation is promoted by the contact with negatively charged surfaces. Triggers the production of pro-inflammatory cytokines, such as MCP-1/CCL2 and IL8/CXCL8, in endothelial cells.</text>
</comment>
<dbReference type="PROSITE" id="PS00134">
    <property type="entry name" value="TRYPSIN_HIS"/>
    <property type="match status" value="1"/>
</dbReference>
<dbReference type="InterPro" id="IPR033116">
    <property type="entry name" value="TRYPSIN_SER"/>
</dbReference>
<dbReference type="GO" id="GO:0005615">
    <property type="term" value="C:extracellular space"/>
    <property type="evidence" value="ECO:0007669"/>
    <property type="project" value="TreeGrafter"/>
</dbReference>
<dbReference type="SUPFAM" id="SSF57440">
    <property type="entry name" value="Kringle-like"/>
    <property type="match status" value="2"/>
</dbReference>
<evidence type="ECO:0000256" key="15">
    <source>
        <dbReference type="ARBA" id="ARBA00023157"/>
    </source>
</evidence>
<proteinExistence type="predicted"/>
<evidence type="ECO:0000256" key="13">
    <source>
        <dbReference type="ARBA" id="ARBA00022837"/>
    </source>
</evidence>
<dbReference type="Pfam" id="PF09396">
    <property type="entry name" value="Thrombin_light"/>
    <property type="match status" value="1"/>
</dbReference>
<gene>
    <name evidence="24" type="ORF">MATL_G00097990</name>
</gene>
<dbReference type="PROSITE" id="PS50070">
    <property type="entry name" value="KRINGLE_2"/>
    <property type="match status" value="2"/>
</dbReference>
<evidence type="ECO:0000256" key="12">
    <source>
        <dbReference type="ARBA" id="ARBA00022825"/>
    </source>
</evidence>
<dbReference type="InterPro" id="IPR038178">
    <property type="entry name" value="Kringle_sf"/>
</dbReference>
<keyword evidence="13" id="KW-0106">Calcium</keyword>
<keyword evidence="9" id="KW-0732">Signal</keyword>
<dbReference type="GO" id="GO:0005509">
    <property type="term" value="F:calcium ion binding"/>
    <property type="evidence" value="ECO:0007669"/>
    <property type="project" value="InterPro"/>
</dbReference>
<keyword evidence="14" id="KW-0865">Zymogen</keyword>
<feature type="domain" description="Gla" evidence="23">
    <location>
        <begin position="47"/>
        <end position="93"/>
    </location>
</feature>
<dbReference type="InterPro" id="IPR051659">
    <property type="entry name" value="Serine_Protease_S1-Domain"/>
</dbReference>
<dbReference type="Pfam" id="PF00089">
    <property type="entry name" value="Trypsin"/>
    <property type="match status" value="1"/>
</dbReference>
<feature type="domain" description="Peptidase S1" evidence="22">
    <location>
        <begin position="367"/>
        <end position="620"/>
    </location>
</feature>
<evidence type="ECO:0000256" key="11">
    <source>
        <dbReference type="ARBA" id="ARBA00022801"/>
    </source>
</evidence>
<dbReference type="EMBL" id="JAFDVH010000007">
    <property type="protein sequence ID" value="KAG7473631.1"/>
    <property type="molecule type" value="Genomic_DNA"/>
</dbReference>
<dbReference type="SUPFAM" id="SSF57630">
    <property type="entry name" value="GLA-domain"/>
    <property type="match status" value="1"/>
</dbReference>
<dbReference type="CDD" id="cd00108">
    <property type="entry name" value="KR"/>
    <property type="match status" value="2"/>
</dbReference>
<evidence type="ECO:0000256" key="16">
    <source>
        <dbReference type="ARBA" id="ARBA00023180"/>
    </source>
</evidence>
<dbReference type="GO" id="GO:0006508">
    <property type="term" value="P:proteolysis"/>
    <property type="evidence" value="ECO:0007669"/>
    <property type="project" value="UniProtKB-KW"/>
</dbReference>
<dbReference type="PROSITE" id="PS50998">
    <property type="entry name" value="GLA_2"/>
    <property type="match status" value="1"/>
</dbReference>
<dbReference type="FunFam" id="2.40.10.10:FF:000120">
    <property type="entry name" value="Putative serine protease"/>
    <property type="match status" value="1"/>
</dbReference>
<organism evidence="24 25">
    <name type="scientific">Megalops atlanticus</name>
    <name type="common">Tarpon</name>
    <name type="synonym">Clupea gigantea</name>
    <dbReference type="NCBI Taxonomy" id="7932"/>
    <lineage>
        <taxon>Eukaryota</taxon>
        <taxon>Metazoa</taxon>
        <taxon>Chordata</taxon>
        <taxon>Craniata</taxon>
        <taxon>Vertebrata</taxon>
        <taxon>Euteleostomi</taxon>
        <taxon>Actinopterygii</taxon>
        <taxon>Neopterygii</taxon>
        <taxon>Teleostei</taxon>
        <taxon>Elopiformes</taxon>
        <taxon>Megalopidae</taxon>
        <taxon>Megalops</taxon>
    </lineage>
</organism>
<dbReference type="Gene3D" id="4.10.140.10">
    <property type="entry name" value="Thrombin light chain domain"/>
    <property type="match status" value="1"/>
</dbReference>
<dbReference type="CDD" id="cd00190">
    <property type="entry name" value="Tryp_SPc"/>
    <property type="match status" value="1"/>
</dbReference>
<evidence type="ECO:0000256" key="2">
    <source>
        <dbReference type="ARBA" id="ARBA00012174"/>
    </source>
</evidence>
<keyword evidence="25" id="KW-1185">Reference proteome</keyword>
<feature type="domain" description="Kringle" evidence="21">
    <location>
        <begin position="221"/>
        <end position="300"/>
    </location>
</feature>
<dbReference type="GO" id="GO:0030168">
    <property type="term" value="P:platelet activation"/>
    <property type="evidence" value="ECO:0007669"/>
    <property type="project" value="TreeGrafter"/>
</dbReference>
<dbReference type="PRINTS" id="PR00722">
    <property type="entry name" value="CHYMOTRYPSIN"/>
</dbReference>
<evidence type="ECO:0000256" key="6">
    <source>
        <dbReference type="ARBA" id="ARBA00022572"/>
    </source>
</evidence>
<protein>
    <recommendedName>
        <fullName evidence="3">Prothrombin</fullName>
        <ecNumber evidence="2">3.4.21.5</ecNumber>
    </recommendedName>
    <alternativeName>
        <fullName evidence="17">Coagulation factor II</fullName>
    </alternativeName>
</protein>